<dbReference type="AlphaFoldDB" id="A0A066TX80"/>
<gene>
    <name evidence="1" type="ORF">DV20_39445</name>
</gene>
<organism evidence="1 2">
    <name type="scientific">Amycolatopsis rifamycinica</name>
    <dbReference type="NCBI Taxonomy" id="287986"/>
    <lineage>
        <taxon>Bacteria</taxon>
        <taxon>Bacillati</taxon>
        <taxon>Actinomycetota</taxon>
        <taxon>Actinomycetes</taxon>
        <taxon>Pseudonocardiales</taxon>
        <taxon>Pseudonocardiaceae</taxon>
        <taxon>Amycolatopsis</taxon>
    </lineage>
</organism>
<dbReference type="EMBL" id="JMQI01000079">
    <property type="protein sequence ID" value="KDN16598.1"/>
    <property type="molecule type" value="Genomic_DNA"/>
</dbReference>
<accession>A0A066TX80</accession>
<name>A0A066TX80_9PSEU</name>
<evidence type="ECO:0000313" key="2">
    <source>
        <dbReference type="Proteomes" id="UP000027345"/>
    </source>
</evidence>
<sequence length="71" mass="7814">MKRLDIFQASHGNGRECQAHLFVDNADVFNCGSVVVVLFEGSAVQIEKSSIYEGFVPEFSQLLSQCICSVD</sequence>
<protein>
    <submittedName>
        <fullName evidence="1">Uncharacterized protein</fullName>
    </submittedName>
</protein>
<proteinExistence type="predicted"/>
<reference evidence="1 2" key="1">
    <citation type="submission" date="2014-05" db="EMBL/GenBank/DDBJ databases">
        <title>Draft genome sequence of Amycolatopsis rifamycinica DSM 46095.</title>
        <authorList>
            <person name="Lal R."/>
            <person name="Saxena A."/>
            <person name="Kumari R."/>
            <person name="Mukherjee U."/>
            <person name="Singh P."/>
            <person name="Sangwan N."/>
            <person name="Mahato N.K."/>
        </authorList>
    </citation>
    <scope>NUCLEOTIDE SEQUENCE [LARGE SCALE GENOMIC DNA]</scope>
    <source>
        <strain evidence="1 2">DSM 46095</strain>
    </source>
</reference>
<evidence type="ECO:0000313" key="1">
    <source>
        <dbReference type="EMBL" id="KDN16598.1"/>
    </source>
</evidence>
<comment type="caution">
    <text evidence="1">The sequence shown here is derived from an EMBL/GenBank/DDBJ whole genome shotgun (WGS) entry which is preliminary data.</text>
</comment>
<keyword evidence="2" id="KW-1185">Reference proteome</keyword>
<dbReference type="Proteomes" id="UP000027345">
    <property type="component" value="Unassembled WGS sequence"/>
</dbReference>